<dbReference type="EMBL" id="SNRW01004906">
    <property type="protein sequence ID" value="KAA6386215.1"/>
    <property type="molecule type" value="Genomic_DNA"/>
</dbReference>
<comment type="caution">
    <text evidence="4">The sequence shown here is derived from an EMBL/GenBank/DDBJ whole genome shotgun (WGS) entry which is preliminary data.</text>
</comment>
<proteinExistence type="predicted"/>
<accession>A0A5J4VUR7</accession>
<evidence type="ECO:0000256" key="2">
    <source>
        <dbReference type="SAM" id="SignalP"/>
    </source>
</evidence>
<evidence type="ECO:0000259" key="3">
    <source>
        <dbReference type="Pfam" id="PF07971"/>
    </source>
</evidence>
<gene>
    <name evidence="4" type="ORF">EZS28_018259</name>
</gene>
<evidence type="ECO:0000256" key="1">
    <source>
        <dbReference type="SAM" id="MobiDB-lite"/>
    </source>
</evidence>
<dbReference type="Proteomes" id="UP000324800">
    <property type="component" value="Unassembled WGS sequence"/>
</dbReference>
<dbReference type="GO" id="GO:0000224">
    <property type="term" value="F:peptide-N4-(N-acetyl-beta-glucosaminyl)asparagine amidase activity"/>
    <property type="evidence" value="ECO:0007669"/>
    <property type="project" value="TreeGrafter"/>
</dbReference>
<dbReference type="Gene3D" id="2.70.98.10">
    <property type="match status" value="1"/>
</dbReference>
<feature type="region of interest" description="Disordered" evidence="1">
    <location>
        <begin position="595"/>
        <end position="614"/>
    </location>
</feature>
<sequence length="645" mass="75118">MFLKLFLAFHLVISVASQDNLSDLVRPELQTLAHAKVEKAAHISVFYPESLLKFHSGRVDFATDFLEGIPGAYINTDDNALFYFRPIQSNMLIGHNQQYSFDLENAKPHGYFVYLDEEEIEVRFASTEQSAYIDFLFERNDSEKLILLDAPDGNLLSDKNIISGTIGNYKAGKQIWSYFEFSGIKQQGNEEEIVKIRPLNNNKQFLIQLTDKHLNRIIIRYGLSMIDQNTAQSAMEQQVNKKSLDDIKNYTKSAWNEKLKKFQVEGQNGGRELIYKNDLTTFYTMIYRMYESVIVEQNKKQASNWNERLFGDVQIDSAESVWEALDGLGRILPLYAGYDGSQDEVIQLCEMAVAASQLTLKQKEERMKSNTNYIFGDQSEVSRLIKRYQSVSNVERLLHGLENVLKPEDLYKTFDSLRKLSDCTKEELDQYHEKQNLAKMKFEQRWINLHFQLQQVFDTNDTNSDIRRKNVSNMLNDTNSVILDQKRHFTEKARVLEIMKDAIKVITNTTNNNNLFDSQQQQGIKDHLNEFDALILILEGKEKASELDFWTERLILPQLETISVEMDTFMGRETEQKEKIQKIEGVNNTDVDNKQDLIKEQTEENTKEKEKEKEEKVNFTYLNMDDIYSLAEKIANQDAHYNQFR</sequence>
<feature type="domain" description="Glycosyl hydrolase family 92" evidence="3">
    <location>
        <begin position="231"/>
        <end position="292"/>
    </location>
</feature>
<dbReference type="Pfam" id="PF07971">
    <property type="entry name" value="Glyco_hydro_92"/>
    <property type="match status" value="1"/>
</dbReference>
<dbReference type="PANTHER" id="PTHR12143:SF43">
    <property type="entry name" value="PUTATIVE-RELATED"/>
    <property type="match status" value="1"/>
</dbReference>
<keyword evidence="2" id="KW-0732">Signal</keyword>
<dbReference type="GO" id="GO:0005829">
    <property type="term" value="C:cytosol"/>
    <property type="evidence" value="ECO:0007669"/>
    <property type="project" value="TreeGrafter"/>
</dbReference>
<dbReference type="GO" id="GO:0030246">
    <property type="term" value="F:carbohydrate binding"/>
    <property type="evidence" value="ECO:0007669"/>
    <property type="project" value="InterPro"/>
</dbReference>
<dbReference type="InterPro" id="IPR050883">
    <property type="entry name" value="PNGase"/>
</dbReference>
<dbReference type="AlphaFoldDB" id="A0A5J4VUR7"/>
<evidence type="ECO:0000313" key="5">
    <source>
        <dbReference type="Proteomes" id="UP000324800"/>
    </source>
</evidence>
<protein>
    <submittedName>
        <fullName evidence="4">Putative glycoside hydrolase family 92 protein</fullName>
    </submittedName>
</protein>
<name>A0A5J4VUR7_9EUKA</name>
<dbReference type="PANTHER" id="PTHR12143">
    <property type="entry name" value="PEPTIDE N-GLYCANASE PNGASE -RELATED"/>
    <property type="match status" value="1"/>
</dbReference>
<reference evidence="4 5" key="1">
    <citation type="submission" date="2019-03" db="EMBL/GenBank/DDBJ databases">
        <title>Single cell metagenomics reveals metabolic interactions within the superorganism composed of flagellate Streblomastix strix and complex community of Bacteroidetes bacteria on its surface.</title>
        <authorList>
            <person name="Treitli S.C."/>
            <person name="Kolisko M."/>
            <person name="Husnik F."/>
            <person name="Keeling P."/>
            <person name="Hampl V."/>
        </authorList>
    </citation>
    <scope>NUCLEOTIDE SEQUENCE [LARGE SCALE GENOMIC DNA]</scope>
    <source>
        <strain evidence="4">ST1C</strain>
    </source>
</reference>
<keyword evidence="4" id="KW-0378">Hydrolase</keyword>
<dbReference type="InterPro" id="IPR012939">
    <property type="entry name" value="Glyco_hydro_92"/>
</dbReference>
<organism evidence="4 5">
    <name type="scientific">Streblomastix strix</name>
    <dbReference type="NCBI Taxonomy" id="222440"/>
    <lineage>
        <taxon>Eukaryota</taxon>
        <taxon>Metamonada</taxon>
        <taxon>Preaxostyla</taxon>
        <taxon>Oxymonadida</taxon>
        <taxon>Streblomastigidae</taxon>
        <taxon>Streblomastix</taxon>
    </lineage>
</organism>
<feature type="signal peptide" evidence="2">
    <location>
        <begin position="1"/>
        <end position="17"/>
    </location>
</feature>
<dbReference type="InterPro" id="IPR014718">
    <property type="entry name" value="GH-type_carb-bd"/>
</dbReference>
<dbReference type="GO" id="GO:0006516">
    <property type="term" value="P:glycoprotein catabolic process"/>
    <property type="evidence" value="ECO:0007669"/>
    <property type="project" value="TreeGrafter"/>
</dbReference>
<feature type="chain" id="PRO_5023897452" evidence="2">
    <location>
        <begin position="18"/>
        <end position="645"/>
    </location>
</feature>
<evidence type="ECO:0000313" key="4">
    <source>
        <dbReference type="EMBL" id="KAA6386215.1"/>
    </source>
</evidence>